<evidence type="ECO:0000313" key="8">
    <source>
        <dbReference type="EMBL" id="CRZ35303.1"/>
    </source>
</evidence>
<keyword evidence="9" id="KW-1185">Reference proteome</keyword>
<accession>A0A0H5SY45</accession>
<feature type="domain" description="Beta-xylosidase C-terminal Concanavalin A-like" evidence="7">
    <location>
        <begin position="321"/>
        <end position="519"/>
    </location>
</feature>
<dbReference type="Gene3D" id="2.115.10.20">
    <property type="entry name" value="Glycosyl hydrolase domain, family 43"/>
    <property type="match status" value="1"/>
</dbReference>
<evidence type="ECO:0000256" key="6">
    <source>
        <dbReference type="RuleBase" id="RU361187"/>
    </source>
</evidence>
<name>A0A0H5SY45_HERHM</name>
<dbReference type="Proteomes" id="UP000236497">
    <property type="component" value="Unassembled WGS sequence"/>
</dbReference>
<reference evidence="8 9" key="1">
    <citation type="submission" date="2015-06" db="EMBL/GenBank/DDBJ databases">
        <authorList>
            <person name="Wibberg Daniel"/>
        </authorList>
    </citation>
    <scope>NUCLEOTIDE SEQUENCE [LARGE SCALE GENOMIC DNA]</scope>
    <source>
        <strain evidence="8 9">T3/55T</strain>
    </source>
</reference>
<dbReference type="SUPFAM" id="SSF75005">
    <property type="entry name" value="Arabinanase/levansucrase/invertase"/>
    <property type="match status" value="1"/>
</dbReference>
<dbReference type="InterPro" id="IPR013320">
    <property type="entry name" value="ConA-like_dom_sf"/>
</dbReference>
<evidence type="ECO:0000256" key="3">
    <source>
        <dbReference type="ARBA" id="ARBA00023295"/>
    </source>
</evidence>
<dbReference type="PANTHER" id="PTHR42812:SF12">
    <property type="entry name" value="BETA-XYLOSIDASE-RELATED"/>
    <property type="match status" value="1"/>
</dbReference>
<proteinExistence type="inferred from homology"/>
<dbReference type="InterPro" id="IPR051795">
    <property type="entry name" value="Glycosyl_Hydrlase_43"/>
</dbReference>
<feature type="site" description="Important for catalytic activity, responsible for pKa modulation of the active site Glu and correct orientation of both the proton donor and substrate" evidence="5">
    <location>
        <position position="123"/>
    </location>
</feature>
<dbReference type="GO" id="GO:0005975">
    <property type="term" value="P:carbohydrate metabolic process"/>
    <property type="evidence" value="ECO:0007669"/>
    <property type="project" value="InterPro"/>
</dbReference>
<dbReference type="InterPro" id="IPR023296">
    <property type="entry name" value="Glyco_hydro_beta-prop_sf"/>
</dbReference>
<dbReference type="EMBL" id="CVTD020000024">
    <property type="protein sequence ID" value="CRZ35303.1"/>
    <property type="molecule type" value="Genomic_DNA"/>
</dbReference>
<evidence type="ECO:0000256" key="4">
    <source>
        <dbReference type="PIRSR" id="PIRSR606710-1"/>
    </source>
</evidence>
<keyword evidence="3 6" id="KW-0326">Glycosidase</keyword>
<feature type="active site" description="Proton donor" evidence="4">
    <location>
        <position position="185"/>
    </location>
</feature>
<dbReference type="InterPro" id="IPR006710">
    <property type="entry name" value="Glyco_hydro_43"/>
</dbReference>
<dbReference type="Gene3D" id="2.60.120.200">
    <property type="match status" value="1"/>
</dbReference>
<evidence type="ECO:0000256" key="5">
    <source>
        <dbReference type="PIRSR" id="PIRSR606710-2"/>
    </source>
</evidence>
<dbReference type="Pfam" id="PF04616">
    <property type="entry name" value="Glyco_hydro_43"/>
    <property type="match status" value="1"/>
</dbReference>
<comment type="similarity">
    <text evidence="1 6">Belongs to the glycosyl hydrolase 43 family.</text>
</comment>
<keyword evidence="2 6" id="KW-0378">Hydrolase</keyword>
<dbReference type="PANTHER" id="PTHR42812">
    <property type="entry name" value="BETA-XYLOSIDASE"/>
    <property type="match status" value="1"/>
</dbReference>
<dbReference type="InterPro" id="IPR041542">
    <property type="entry name" value="GH43_C2"/>
</dbReference>
<dbReference type="AlphaFoldDB" id="A0A0H5SY45"/>
<dbReference type="GO" id="GO:0009044">
    <property type="term" value="F:xylan 1,4-beta-xylosidase activity"/>
    <property type="evidence" value="ECO:0007669"/>
    <property type="project" value="UniProtKB-EC"/>
</dbReference>
<sequence length="522" mass="59466">MEKRVKNPILPGFYPDPSICRVGSDYYLVTSTFAYFPGVPIFHSKDLVNWKQIGNILDRREQIELSGVRLSQGIYAPTIRYHDGTFYMITTNVSGGGNFIVTAKDPAGPWSDPYFIEGAQGIDPSLFFDDDGRCYYIGTKKRREGGKYYGDNEIWLQELDIKNMKLIGESYAIWHGALKDVEWPEGPHLYKKDGRYYLLIAEGGTGHAHAVTVASSDRITGPYVGYNCNPILTHRHLGLDYPIVNVGHGDLVETQNGEWYMVLLGSRPYGGYYRNLGRETFLVPVEWENGWPLVNRGIGLVESTVKVPNLPLTPVEPLPEKEDFDDEKLPYRFMYLRNPNSANYSLTERKGYLRMKLAPEKLTELVSPSYVCIRQTGMSFIFEAKMEFEPENNSEEAGIVIFQNDKFNYRLVKKLREGVKTLCLIRCKEGKEEVLAEANVQSSRNEGYIILRIEARLQDLTFSFSFDNEEYHVLMDGVDARILSTDVAGGFVGNTLGIYCSSNKSESNNYADFDWIYYKNID</sequence>
<evidence type="ECO:0000259" key="7">
    <source>
        <dbReference type="Pfam" id="PF17851"/>
    </source>
</evidence>
<dbReference type="OrthoDB" id="9801455at2"/>
<evidence type="ECO:0000256" key="2">
    <source>
        <dbReference type="ARBA" id="ARBA00022801"/>
    </source>
</evidence>
<dbReference type="EC" id="3.2.1.37" evidence="8"/>
<dbReference type="CDD" id="cd18617">
    <property type="entry name" value="GH43_XynB-like"/>
    <property type="match status" value="1"/>
</dbReference>
<gene>
    <name evidence="8" type="primary">xylB</name>
    <name evidence="8" type="ORF">HHT355_2105</name>
</gene>
<dbReference type="Pfam" id="PF17851">
    <property type="entry name" value="GH43_C2"/>
    <property type="match status" value="1"/>
</dbReference>
<organism evidence="8 9">
    <name type="scientific">Herbinix hemicellulosilytica</name>
    <dbReference type="NCBI Taxonomy" id="1564487"/>
    <lineage>
        <taxon>Bacteria</taxon>
        <taxon>Bacillati</taxon>
        <taxon>Bacillota</taxon>
        <taxon>Clostridia</taxon>
        <taxon>Lachnospirales</taxon>
        <taxon>Lachnospiraceae</taxon>
        <taxon>Herbinix</taxon>
    </lineage>
</organism>
<evidence type="ECO:0000256" key="1">
    <source>
        <dbReference type="ARBA" id="ARBA00009865"/>
    </source>
</evidence>
<evidence type="ECO:0000313" key="9">
    <source>
        <dbReference type="Proteomes" id="UP000236497"/>
    </source>
</evidence>
<dbReference type="SUPFAM" id="SSF49899">
    <property type="entry name" value="Concanavalin A-like lectins/glucanases"/>
    <property type="match status" value="1"/>
</dbReference>
<dbReference type="RefSeq" id="WP_103203396.1">
    <property type="nucleotide sequence ID" value="NZ_CVTD020000024.1"/>
</dbReference>
<protein>
    <submittedName>
        <fullName evidence="8">Xylosidase/arabinosidase</fullName>
        <ecNumber evidence="8">3.2.1.37</ecNumber>
    </submittedName>
</protein>
<feature type="active site" description="Proton acceptor" evidence="4">
    <location>
        <position position="16"/>
    </location>
</feature>